<feature type="domain" description="Activator of Hsp90 ATPase homologue 1/2-like C-terminal" evidence="2">
    <location>
        <begin position="17"/>
        <end position="141"/>
    </location>
</feature>
<dbReference type="Gene3D" id="3.30.530.20">
    <property type="match status" value="1"/>
</dbReference>
<dbReference type="EMBL" id="JAHKNI010000003">
    <property type="protein sequence ID" value="MBU3062128.1"/>
    <property type="molecule type" value="Genomic_DNA"/>
</dbReference>
<reference evidence="3 4" key="1">
    <citation type="submission" date="2021-06" db="EMBL/GenBank/DDBJ databases">
        <title>Actinomycetes sequencing.</title>
        <authorList>
            <person name="Shan Q."/>
        </authorList>
    </citation>
    <scope>NUCLEOTIDE SEQUENCE [LARGE SCALE GENOMIC DNA]</scope>
    <source>
        <strain evidence="3 4">NEAU-G5</strain>
    </source>
</reference>
<evidence type="ECO:0000259" key="2">
    <source>
        <dbReference type="Pfam" id="PF08327"/>
    </source>
</evidence>
<organism evidence="3 4">
    <name type="scientific">Nocardia albiluteola</name>
    <dbReference type="NCBI Taxonomy" id="2842303"/>
    <lineage>
        <taxon>Bacteria</taxon>
        <taxon>Bacillati</taxon>
        <taxon>Actinomycetota</taxon>
        <taxon>Actinomycetes</taxon>
        <taxon>Mycobacteriales</taxon>
        <taxon>Nocardiaceae</taxon>
        <taxon>Nocardia</taxon>
    </lineage>
</organism>
<dbReference type="Pfam" id="PF08327">
    <property type="entry name" value="AHSA1"/>
    <property type="match status" value="1"/>
</dbReference>
<sequence length="145" mass="16424">MNSGFPDAVATLTISHAPARVWAAITDPADIKQYFFGTEVVTDWQIGQPIVWRGEWQGKSFEDHGKVLEFEPLQRFSVTHYSPLTGLPDLPENYHTVTYAVEPTADGTTLTIRQSRNRSEGEAAESEKLWRMVLDNLNQYLARNN</sequence>
<accession>A0ABS6AYN5</accession>
<evidence type="ECO:0000313" key="4">
    <source>
        <dbReference type="Proteomes" id="UP000733379"/>
    </source>
</evidence>
<dbReference type="Proteomes" id="UP000733379">
    <property type="component" value="Unassembled WGS sequence"/>
</dbReference>
<dbReference type="InterPro" id="IPR013538">
    <property type="entry name" value="ASHA1/2-like_C"/>
</dbReference>
<dbReference type="RefSeq" id="WP_215917015.1">
    <property type="nucleotide sequence ID" value="NZ_JAHKNI010000003.1"/>
</dbReference>
<evidence type="ECO:0000256" key="1">
    <source>
        <dbReference type="ARBA" id="ARBA00006817"/>
    </source>
</evidence>
<dbReference type="InterPro" id="IPR023393">
    <property type="entry name" value="START-like_dom_sf"/>
</dbReference>
<keyword evidence="4" id="KW-1185">Reference proteome</keyword>
<proteinExistence type="inferred from homology"/>
<dbReference type="CDD" id="cd07814">
    <property type="entry name" value="SRPBCC_CalC_Aha1-like"/>
    <property type="match status" value="1"/>
</dbReference>
<gene>
    <name evidence="3" type="ORF">KO481_11400</name>
</gene>
<comment type="similarity">
    <text evidence="1">Belongs to the AHA1 family.</text>
</comment>
<name>A0ABS6AYN5_9NOCA</name>
<comment type="caution">
    <text evidence="3">The sequence shown here is derived from an EMBL/GenBank/DDBJ whole genome shotgun (WGS) entry which is preliminary data.</text>
</comment>
<evidence type="ECO:0000313" key="3">
    <source>
        <dbReference type="EMBL" id="MBU3062128.1"/>
    </source>
</evidence>
<dbReference type="SUPFAM" id="SSF55961">
    <property type="entry name" value="Bet v1-like"/>
    <property type="match status" value="1"/>
</dbReference>
<protein>
    <submittedName>
        <fullName evidence="3">SRPBCC domain-containing protein</fullName>
    </submittedName>
</protein>